<proteinExistence type="inferred from homology"/>
<protein>
    <recommendedName>
        <fullName evidence="4">Putative pterin-4-alpha-carbinolamine dehydratase</fullName>
        <shortName evidence="4">PHS</shortName>
        <ecNumber evidence="4">4.2.1.96</ecNumber>
    </recommendedName>
    <alternativeName>
        <fullName evidence="4">4-alpha-hydroxy-tetrahydropterin dehydratase</fullName>
    </alternativeName>
    <alternativeName>
        <fullName evidence="4">Pterin carbinolamine dehydratase</fullName>
        <shortName evidence="4">PCD</shortName>
    </alternativeName>
</protein>
<dbReference type="Gene3D" id="3.30.1360.20">
    <property type="entry name" value="Transcriptional coactivator/pterin dehydratase"/>
    <property type="match status" value="1"/>
</dbReference>
<dbReference type="Proteomes" id="UP000289238">
    <property type="component" value="Unassembled WGS sequence"/>
</dbReference>
<dbReference type="PANTHER" id="PTHR12599:SF0">
    <property type="entry name" value="PTERIN-4-ALPHA-CARBINOLAMINE DEHYDRATASE"/>
    <property type="match status" value="1"/>
</dbReference>
<comment type="catalytic activity">
    <reaction evidence="1 4">
        <text>(4aS,6R)-4a-hydroxy-L-erythro-5,6,7,8-tetrahydrobiopterin = (6R)-L-erythro-6,7-dihydrobiopterin + H2O</text>
        <dbReference type="Rhea" id="RHEA:11920"/>
        <dbReference type="ChEBI" id="CHEBI:15377"/>
        <dbReference type="ChEBI" id="CHEBI:15642"/>
        <dbReference type="ChEBI" id="CHEBI:43120"/>
        <dbReference type="EC" id="4.2.1.96"/>
    </reaction>
</comment>
<evidence type="ECO:0000256" key="2">
    <source>
        <dbReference type="ARBA" id="ARBA00006472"/>
    </source>
</evidence>
<evidence type="ECO:0000256" key="4">
    <source>
        <dbReference type="HAMAP-Rule" id="MF_00434"/>
    </source>
</evidence>
<dbReference type="PANTHER" id="PTHR12599">
    <property type="entry name" value="PTERIN-4-ALPHA-CARBINOLAMINE DEHYDRATASE"/>
    <property type="match status" value="1"/>
</dbReference>
<dbReference type="AlphaFoldDB" id="A0A4Q0PB32"/>
<organism evidence="5 6">
    <name type="scientific">Leeuwenhoekiella aequorea</name>
    <dbReference type="NCBI Taxonomy" id="283736"/>
    <lineage>
        <taxon>Bacteria</taxon>
        <taxon>Pseudomonadati</taxon>
        <taxon>Bacteroidota</taxon>
        <taxon>Flavobacteriia</taxon>
        <taxon>Flavobacteriales</taxon>
        <taxon>Flavobacteriaceae</taxon>
        <taxon>Leeuwenhoekiella</taxon>
    </lineage>
</organism>
<comment type="caution">
    <text evidence="5">The sequence shown here is derived from an EMBL/GenBank/DDBJ whole genome shotgun (WGS) entry which is preliminary data.</text>
</comment>
<evidence type="ECO:0000313" key="5">
    <source>
        <dbReference type="EMBL" id="RXG23536.1"/>
    </source>
</evidence>
<dbReference type="NCBIfam" id="NF002018">
    <property type="entry name" value="PRK00823.1-3"/>
    <property type="match status" value="1"/>
</dbReference>
<evidence type="ECO:0000256" key="1">
    <source>
        <dbReference type="ARBA" id="ARBA00001554"/>
    </source>
</evidence>
<accession>A0A4Q0PB32</accession>
<dbReference type="HAMAP" id="MF_00434">
    <property type="entry name" value="Pterin_4_alpha"/>
    <property type="match status" value="1"/>
</dbReference>
<name>A0A4Q0PB32_9FLAO</name>
<dbReference type="InterPro" id="IPR036428">
    <property type="entry name" value="PCD_sf"/>
</dbReference>
<comment type="similarity">
    <text evidence="2 4">Belongs to the pterin-4-alpha-carbinolamine dehydratase family.</text>
</comment>
<dbReference type="EC" id="4.2.1.96" evidence="4"/>
<sequence length="94" mass="10781">MKKLDVTTIEKNLENLNGWEYKDDAIHTSLEFENFKEAFATMTRIAFEAELQQHHPDWTNIYNTLNISLSTHDAGGITEKDFKLAHTIEDIIGG</sequence>
<dbReference type="SUPFAM" id="SSF55248">
    <property type="entry name" value="PCD-like"/>
    <property type="match status" value="1"/>
</dbReference>
<dbReference type="GO" id="GO:0006729">
    <property type="term" value="P:tetrahydrobiopterin biosynthetic process"/>
    <property type="evidence" value="ECO:0007669"/>
    <property type="project" value="InterPro"/>
</dbReference>
<dbReference type="NCBIfam" id="NF002017">
    <property type="entry name" value="PRK00823.1-2"/>
    <property type="match status" value="1"/>
</dbReference>
<dbReference type="Pfam" id="PF01329">
    <property type="entry name" value="Pterin_4a"/>
    <property type="match status" value="1"/>
</dbReference>
<evidence type="ECO:0000256" key="3">
    <source>
        <dbReference type="ARBA" id="ARBA00023239"/>
    </source>
</evidence>
<dbReference type="RefSeq" id="WP_128757056.1">
    <property type="nucleotide sequence ID" value="NZ_QOVM01000002.1"/>
</dbReference>
<dbReference type="InterPro" id="IPR001533">
    <property type="entry name" value="Pterin_deHydtase"/>
</dbReference>
<keyword evidence="6" id="KW-1185">Reference proteome</keyword>
<dbReference type="GO" id="GO:0008124">
    <property type="term" value="F:4-alpha-hydroxytetrahydrobiopterin dehydratase activity"/>
    <property type="evidence" value="ECO:0007669"/>
    <property type="project" value="UniProtKB-UniRule"/>
</dbReference>
<dbReference type="OrthoDB" id="9794987at2"/>
<dbReference type="EMBL" id="QOVM01000002">
    <property type="protein sequence ID" value="RXG23536.1"/>
    <property type="molecule type" value="Genomic_DNA"/>
</dbReference>
<evidence type="ECO:0000313" key="6">
    <source>
        <dbReference type="Proteomes" id="UP000289238"/>
    </source>
</evidence>
<gene>
    <name evidence="5" type="ORF">DSM00_1150</name>
</gene>
<reference evidence="5 6" key="1">
    <citation type="submission" date="2018-07" db="EMBL/GenBank/DDBJ databases">
        <title>Leeuwenhoekiella genomics.</title>
        <authorList>
            <person name="Tahon G."/>
            <person name="Willems A."/>
        </authorList>
    </citation>
    <scope>NUCLEOTIDE SEQUENCE [LARGE SCALE GENOMIC DNA]</scope>
    <source>
        <strain evidence="5 6">LMG 22550</strain>
    </source>
</reference>
<keyword evidence="3 4" id="KW-0456">Lyase</keyword>